<comment type="similarity">
    <text evidence="8">Belongs to the TDD superfamily. DTWD1 family.</text>
</comment>
<evidence type="ECO:0000256" key="4">
    <source>
        <dbReference type="ARBA" id="ARBA00022691"/>
    </source>
</evidence>
<comment type="subcellular location">
    <subcellularLocation>
        <location evidence="1">Nucleus</location>
    </subcellularLocation>
</comment>
<dbReference type="GO" id="GO:0016432">
    <property type="term" value="F:tRNA-uridine aminocarboxypropyltransferase activity"/>
    <property type="evidence" value="ECO:0007669"/>
    <property type="project" value="UniProtKB-EC"/>
</dbReference>
<dbReference type="Proteomes" id="UP000011083">
    <property type="component" value="Unassembled WGS sequence"/>
</dbReference>
<dbReference type="InterPro" id="IPR051521">
    <property type="entry name" value="tRNA_Mod/Golgi_Maint"/>
</dbReference>
<dbReference type="PANTHER" id="PTHR15627:SF8">
    <property type="entry name" value="TRNA-URIDINE AMINOCARBOXYPROPYLTRANSFERASE 1"/>
    <property type="match status" value="1"/>
</dbReference>
<keyword evidence="6" id="KW-0539">Nucleus</keyword>
<feature type="compositionally biased region" description="Basic and acidic residues" evidence="12">
    <location>
        <begin position="260"/>
        <end position="296"/>
    </location>
</feature>
<organism evidence="14 15">
    <name type="scientific">Acanthamoeba castellanii (strain ATCC 30010 / Neff)</name>
    <dbReference type="NCBI Taxonomy" id="1257118"/>
    <lineage>
        <taxon>Eukaryota</taxon>
        <taxon>Amoebozoa</taxon>
        <taxon>Discosea</taxon>
        <taxon>Longamoebia</taxon>
        <taxon>Centramoebida</taxon>
        <taxon>Acanthamoebidae</taxon>
        <taxon>Acanthamoeba</taxon>
    </lineage>
</organism>
<feature type="compositionally biased region" description="Acidic residues" evidence="12">
    <location>
        <begin position="247"/>
        <end position="259"/>
    </location>
</feature>
<keyword evidence="15" id="KW-1185">Reference proteome</keyword>
<keyword evidence="4" id="KW-0949">S-adenosyl-L-methionine</keyword>
<reference evidence="14 15" key="1">
    <citation type="journal article" date="2013" name="Genome Biol.">
        <title>Genome of Acanthamoeba castellanii highlights extensive lateral gene transfer and early evolution of tyrosine kinase signaling.</title>
        <authorList>
            <person name="Clarke M."/>
            <person name="Lohan A.J."/>
            <person name="Liu B."/>
            <person name="Lagkouvardos I."/>
            <person name="Roy S."/>
            <person name="Zafar N."/>
            <person name="Bertelli C."/>
            <person name="Schilde C."/>
            <person name="Kianianmomeni A."/>
            <person name="Burglin T.R."/>
            <person name="Frech C."/>
            <person name="Turcotte B."/>
            <person name="Kopec K.O."/>
            <person name="Synnott J.M."/>
            <person name="Choo C."/>
            <person name="Paponov I."/>
            <person name="Finkler A."/>
            <person name="Soon Heng Tan C."/>
            <person name="Hutchins A.P."/>
            <person name="Weinmeier T."/>
            <person name="Rattei T."/>
            <person name="Chu J.S."/>
            <person name="Gimenez G."/>
            <person name="Irimia M."/>
            <person name="Rigden D.J."/>
            <person name="Fitzpatrick D.A."/>
            <person name="Lorenzo-Morales J."/>
            <person name="Bateman A."/>
            <person name="Chiu C.H."/>
            <person name="Tang P."/>
            <person name="Hegemann P."/>
            <person name="Fromm H."/>
            <person name="Raoult D."/>
            <person name="Greub G."/>
            <person name="Miranda-Saavedra D."/>
            <person name="Chen N."/>
            <person name="Nash P."/>
            <person name="Ginger M.L."/>
            <person name="Horn M."/>
            <person name="Schaap P."/>
            <person name="Caler L."/>
            <person name="Loftus B."/>
        </authorList>
    </citation>
    <scope>NUCLEOTIDE SEQUENCE [LARGE SCALE GENOMIC DNA]</scope>
    <source>
        <strain evidence="14 15">Neff</strain>
    </source>
</reference>
<dbReference type="VEuPathDB" id="AmoebaDB:ACA1_183030"/>
<evidence type="ECO:0000256" key="8">
    <source>
        <dbReference type="ARBA" id="ARBA00038290"/>
    </source>
</evidence>
<dbReference type="KEGG" id="acan:ACA1_183030"/>
<evidence type="ECO:0000256" key="10">
    <source>
        <dbReference type="ARBA" id="ARBA00042508"/>
    </source>
</evidence>
<dbReference type="GO" id="GO:0005634">
    <property type="term" value="C:nucleus"/>
    <property type="evidence" value="ECO:0007669"/>
    <property type="project" value="UniProtKB-SubCell"/>
</dbReference>
<dbReference type="Pfam" id="PF03942">
    <property type="entry name" value="DTW"/>
    <property type="match status" value="1"/>
</dbReference>
<feature type="compositionally biased region" description="Basic residues" evidence="12">
    <location>
        <begin position="187"/>
        <end position="212"/>
    </location>
</feature>
<evidence type="ECO:0000256" key="12">
    <source>
        <dbReference type="SAM" id="MobiDB-lite"/>
    </source>
</evidence>
<feature type="domain" description="DTW" evidence="13">
    <location>
        <begin position="329"/>
        <end position="547"/>
    </location>
</feature>
<dbReference type="GO" id="GO:0008033">
    <property type="term" value="P:tRNA processing"/>
    <property type="evidence" value="ECO:0007669"/>
    <property type="project" value="UniProtKB-KW"/>
</dbReference>
<evidence type="ECO:0000313" key="15">
    <source>
        <dbReference type="Proteomes" id="UP000011083"/>
    </source>
</evidence>
<dbReference type="GeneID" id="14922261"/>
<evidence type="ECO:0000256" key="5">
    <source>
        <dbReference type="ARBA" id="ARBA00022694"/>
    </source>
</evidence>
<evidence type="ECO:0000256" key="3">
    <source>
        <dbReference type="ARBA" id="ARBA00022679"/>
    </source>
</evidence>
<evidence type="ECO:0000256" key="9">
    <source>
        <dbReference type="ARBA" id="ARBA00039242"/>
    </source>
</evidence>
<keyword evidence="5" id="KW-0819">tRNA processing</keyword>
<evidence type="ECO:0000256" key="7">
    <source>
        <dbReference type="ARBA" id="ARBA00037050"/>
    </source>
</evidence>
<feature type="compositionally biased region" description="Basic and acidic residues" evidence="12">
    <location>
        <begin position="303"/>
        <end position="313"/>
    </location>
</feature>
<proteinExistence type="inferred from homology"/>
<dbReference type="PANTHER" id="PTHR15627">
    <property type="entry name" value="NATURAL KILLER CELL-SPECIFIC ANTIGEN KLIP1"/>
    <property type="match status" value="1"/>
</dbReference>
<gene>
    <name evidence="14" type="ORF">ACA1_183030</name>
</gene>
<comment type="catalytic activity">
    <reaction evidence="11">
        <text>a uridine in tRNA + S-adenosyl-L-methionine = a 3-[(3S)-3-amino-3-carboxypropyl]uridine in tRNA + S-methyl-5'-thioadenosine + H(+)</text>
        <dbReference type="Rhea" id="RHEA:62432"/>
        <dbReference type="Rhea" id="RHEA-COMP:13339"/>
        <dbReference type="Rhea" id="RHEA-COMP:16092"/>
        <dbReference type="ChEBI" id="CHEBI:15378"/>
        <dbReference type="ChEBI" id="CHEBI:17509"/>
        <dbReference type="ChEBI" id="CHEBI:59789"/>
        <dbReference type="ChEBI" id="CHEBI:65315"/>
        <dbReference type="ChEBI" id="CHEBI:82930"/>
        <dbReference type="EC" id="2.5.1.25"/>
    </reaction>
</comment>
<protein>
    <recommendedName>
        <fullName evidence="9">tRNA-uridine aminocarboxypropyltransferase 1</fullName>
        <ecNumber evidence="2">2.5.1.25</ecNumber>
    </recommendedName>
    <alternativeName>
        <fullName evidence="10">DTW domain-containing protein 1</fullName>
    </alternativeName>
</protein>
<evidence type="ECO:0000256" key="6">
    <source>
        <dbReference type="ARBA" id="ARBA00023242"/>
    </source>
</evidence>
<name>L8H756_ACACF</name>
<keyword evidence="3" id="KW-0808">Transferase</keyword>
<dbReference type="EC" id="2.5.1.25" evidence="2"/>
<feature type="region of interest" description="Disordered" evidence="12">
    <location>
        <begin position="183"/>
        <end position="313"/>
    </location>
</feature>
<dbReference type="OrthoDB" id="3173at2759"/>
<dbReference type="EMBL" id="KB007904">
    <property type="protein sequence ID" value="ELR21369.1"/>
    <property type="molecule type" value="Genomic_DNA"/>
</dbReference>
<feature type="compositionally biased region" description="Basic and acidic residues" evidence="12">
    <location>
        <begin position="213"/>
        <end position="246"/>
    </location>
</feature>
<dbReference type="InterPro" id="IPR005636">
    <property type="entry name" value="DTW"/>
</dbReference>
<accession>L8H756</accession>
<evidence type="ECO:0000256" key="1">
    <source>
        <dbReference type="ARBA" id="ARBA00004123"/>
    </source>
</evidence>
<evidence type="ECO:0000256" key="2">
    <source>
        <dbReference type="ARBA" id="ARBA00012386"/>
    </source>
</evidence>
<evidence type="ECO:0000259" key="13">
    <source>
        <dbReference type="SMART" id="SM01144"/>
    </source>
</evidence>
<dbReference type="AlphaFoldDB" id="L8H756"/>
<evidence type="ECO:0000313" key="14">
    <source>
        <dbReference type="EMBL" id="ELR21369.1"/>
    </source>
</evidence>
<dbReference type="SMART" id="SM01144">
    <property type="entry name" value="DTW"/>
    <property type="match status" value="1"/>
</dbReference>
<sequence>MESRIFISAGTSHKILRKPNYAKCFNNEKRYEGEIQKLNNILRLHGHKVLREKSERENVFQALSIISSKINKGAEWSPLYTAKAIDAAYLHRTLFSEAQQQCLVRWKERVDQMVDLPALQAAAVPAAVAASPYDKFALEALPQSAYAAYFTFNNKVCPRCGYRRPLYCWDCFEPVVVMKVGDSNGGKQKKQIKKNGGKNNNNKKMKKKPRRIRPAERLVVLKEALDAKQSHQEKNEEEEQDKKSEDEVVEDDEKSEDEAGEHGLGEDERQHESEVAVEAVEKNESEADELKKKSESDGGANDNEDRREARKRELQAQAKRAEILVKWGREDFEPHSLVLPLKVDIIIHPKLKLRRCTSIVAAVLSSARYVEVHRALASHSKPFRVTYSPAAYAASATDPLTSQPRPSFSSRMPDLDPDSTVVLYPSPDALSVEEAYLAFKEKGKRIERAVVIEATWEGSTQILNDPKLANLTKVKIEARKTFFWRFQSNGEGFLSSIEAMYYLCREYAAVLRKHQPEGQAAGEDEAALDRLLYYFCLGHQRTASFYKERPDLLPPVSWTFHNNSTDMAQKE</sequence>
<comment type="function">
    <text evidence="7">Catalyzes the formation of 3-(3-amino-3-carboxypropyl)uridine (acp3U) at position 20 in the D-loop of several cytoplasmic tRNAs (acp3U(20)).</text>
</comment>
<dbReference type="RefSeq" id="XP_004345913.1">
    <property type="nucleotide sequence ID" value="XM_004345863.1"/>
</dbReference>
<evidence type="ECO:0000256" key="11">
    <source>
        <dbReference type="ARBA" id="ARBA00048718"/>
    </source>
</evidence>